<dbReference type="InterPro" id="IPR029058">
    <property type="entry name" value="AB_hydrolase_fold"/>
</dbReference>
<name>A0ABR0T0W5_9HYPO</name>
<feature type="region of interest" description="Disordered" evidence="1">
    <location>
        <begin position="373"/>
        <end position="436"/>
    </location>
</feature>
<keyword evidence="4" id="KW-1185">Reference proteome</keyword>
<dbReference type="Gene3D" id="3.40.50.1820">
    <property type="entry name" value="alpha/beta hydrolase"/>
    <property type="match status" value="2"/>
</dbReference>
<dbReference type="EMBL" id="JAVFKD010000001">
    <property type="protein sequence ID" value="KAK5997787.1"/>
    <property type="molecule type" value="Genomic_DNA"/>
</dbReference>
<evidence type="ECO:0000259" key="2">
    <source>
        <dbReference type="Pfam" id="PF07859"/>
    </source>
</evidence>
<feature type="domain" description="Alpha/beta hydrolase fold-3" evidence="2">
    <location>
        <begin position="220"/>
        <end position="369"/>
    </location>
</feature>
<organism evidence="3 4">
    <name type="scientific">Cladobotryum mycophilum</name>
    <dbReference type="NCBI Taxonomy" id="491253"/>
    <lineage>
        <taxon>Eukaryota</taxon>
        <taxon>Fungi</taxon>
        <taxon>Dikarya</taxon>
        <taxon>Ascomycota</taxon>
        <taxon>Pezizomycotina</taxon>
        <taxon>Sordariomycetes</taxon>
        <taxon>Hypocreomycetidae</taxon>
        <taxon>Hypocreales</taxon>
        <taxon>Hypocreaceae</taxon>
        <taxon>Cladobotryum</taxon>
    </lineage>
</organism>
<sequence>MIDHVLGRPSSKSRRLQILAVLSFWSFYLYKGDKHGPPVAQKISKFFSKRLTTWQTVAITMMYLYAARNFSALAGLTSPEPMANMYDATYFRATWVLTALDAGFWTAMKIRTKWLRDLAGFVFTLYYLIATQKADEKVRKVRGMVTVEHLRVSWNKGTTPYLGFLQRLMRPRFTRWPPRQVRIPRPANSDYKEPVMAWLYYDGPLADVAHHSKLIFDVPGGGWVAMDPRCNDDKLFAWASKTSLPILSIDYKKAPEYPYPYAVNEIFDVYATIIQTRGRCIGMSGKEVPKMIVTGDSAGGNLAVAATLMVLETDDNQFRRAPGRSSLPPPDGMVLFYPALDANIGNWMSDEQMSLIRDRRMRNTNKAIVRRKSMQYNDLVGTPHHSDEEDDTPTPKANPDLLAIPTPRPEYSHKGPQSLNAPQFPGEKKSMSHHPEPMRTRLATSSMISYFNDRVLTPELMRAMIILYIGPHNRPDFAKDYLLSPVLAPEALLAKFPKTYFMTGERDPLVDDTVVFAGRLRRAKEAAARAKLSRSVDSDDDWAFDDREVAEVLLIPGTSHGFMQFPGIYPPAWKHYERSAAWFEQLFTDAEHQRAERAREAHAAAREEARGRGRRYSMAESSGDEDKPLEISMTKLSRGRNLAQSSETNGQKTSDENSTSPPPVNGEGQPERNGRRSKKLRGNKSLVKLTSSDDLLGRRMQGLASGLTGRADED</sequence>
<dbReference type="InterPro" id="IPR013094">
    <property type="entry name" value="AB_hydrolase_3"/>
</dbReference>
<dbReference type="Proteomes" id="UP001338125">
    <property type="component" value="Unassembled WGS sequence"/>
</dbReference>
<feature type="region of interest" description="Disordered" evidence="1">
    <location>
        <begin position="594"/>
        <end position="714"/>
    </location>
</feature>
<reference evidence="3 4" key="1">
    <citation type="submission" date="2024-01" db="EMBL/GenBank/DDBJ databases">
        <title>Complete genome of Cladobotryum mycophilum ATHUM6906.</title>
        <authorList>
            <person name="Christinaki A.C."/>
            <person name="Myridakis A.I."/>
            <person name="Kouvelis V.N."/>
        </authorList>
    </citation>
    <scope>NUCLEOTIDE SEQUENCE [LARGE SCALE GENOMIC DNA]</scope>
    <source>
        <strain evidence="3 4">ATHUM6906</strain>
    </source>
</reference>
<evidence type="ECO:0000256" key="1">
    <source>
        <dbReference type="SAM" id="MobiDB-lite"/>
    </source>
</evidence>
<dbReference type="PANTHER" id="PTHR23025">
    <property type="entry name" value="TRIACYLGLYCEROL LIPASE"/>
    <property type="match status" value="1"/>
</dbReference>
<evidence type="ECO:0000313" key="3">
    <source>
        <dbReference type="EMBL" id="KAK5997787.1"/>
    </source>
</evidence>
<proteinExistence type="predicted"/>
<accession>A0ABR0T0W5</accession>
<feature type="compositionally biased region" description="Polar residues" evidence="1">
    <location>
        <begin position="642"/>
        <end position="659"/>
    </location>
</feature>
<dbReference type="PANTHER" id="PTHR23025:SF3">
    <property type="entry name" value="HORMONE-SENSITIVE LIPASE"/>
    <property type="match status" value="1"/>
</dbReference>
<feature type="compositionally biased region" description="Basic and acidic residues" evidence="1">
    <location>
        <begin position="426"/>
        <end position="436"/>
    </location>
</feature>
<gene>
    <name evidence="3" type="ORF">PT974_00148</name>
</gene>
<feature type="domain" description="Alpha/beta hydrolase fold-3" evidence="2">
    <location>
        <begin position="438"/>
        <end position="526"/>
    </location>
</feature>
<protein>
    <recommendedName>
        <fullName evidence="2">Alpha/beta hydrolase fold-3 domain-containing protein</fullName>
    </recommendedName>
</protein>
<dbReference type="Pfam" id="PF07859">
    <property type="entry name" value="Abhydrolase_3"/>
    <property type="match status" value="2"/>
</dbReference>
<feature type="compositionally biased region" description="Basic and acidic residues" evidence="1">
    <location>
        <begin position="594"/>
        <end position="611"/>
    </location>
</feature>
<comment type="caution">
    <text evidence="3">The sequence shown here is derived from an EMBL/GenBank/DDBJ whole genome shotgun (WGS) entry which is preliminary data.</text>
</comment>
<evidence type="ECO:0000313" key="4">
    <source>
        <dbReference type="Proteomes" id="UP001338125"/>
    </source>
</evidence>
<dbReference type="SUPFAM" id="SSF53474">
    <property type="entry name" value="alpha/beta-Hydrolases"/>
    <property type="match status" value="1"/>
</dbReference>